<name>A0A395NEG1_TRIAR</name>
<comment type="catalytic activity">
    <reaction evidence="3">
        <text>a nitrile + 2 H2O = a carboxylate + NH4(+)</text>
        <dbReference type="Rhea" id="RHEA:21724"/>
        <dbReference type="ChEBI" id="CHEBI:15377"/>
        <dbReference type="ChEBI" id="CHEBI:18379"/>
        <dbReference type="ChEBI" id="CHEBI:28938"/>
        <dbReference type="ChEBI" id="CHEBI:29067"/>
        <dbReference type="EC" id="3.5.5.1"/>
    </reaction>
</comment>
<gene>
    <name evidence="7" type="ORF">TARUN_7736</name>
</gene>
<dbReference type="InterPro" id="IPR044149">
    <property type="entry name" value="Nitrilases_CHs"/>
</dbReference>
<evidence type="ECO:0000259" key="6">
    <source>
        <dbReference type="PROSITE" id="PS50263"/>
    </source>
</evidence>
<dbReference type="InterPro" id="IPR003010">
    <property type="entry name" value="C-N_Hydrolase"/>
</dbReference>
<comment type="caution">
    <text evidence="7">The sequence shown here is derived from an EMBL/GenBank/DDBJ whole genome shotgun (WGS) entry which is preliminary data.</text>
</comment>
<dbReference type="STRING" id="490622.A0A395NEG1"/>
<dbReference type="Gene3D" id="3.60.110.10">
    <property type="entry name" value="Carbon-nitrogen hydrolase"/>
    <property type="match status" value="2"/>
</dbReference>
<organism evidence="7 8">
    <name type="scientific">Trichoderma arundinaceum</name>
    <dbReference type="NCBI Taxonomy" id="490622"/>
    <lineage>
        <taxon>Eukaryota</taxon>
        <taxon>Fungi</taxon>
        <taxon>Dikarya</taxon>
        <taxon>Ascomycota</taxon>
        <taxon>Pezizomycotina</taxon>
        <taxon>Sordariomycetes</taxon>
        <taxon>Hypocreomycetidae</taxon>
        <taxon>Hypocreales</taxon>
        <taxon>Hypocreaceae</taxon>
        <taxon>Trichoderma</taxon>
    </lineage>
</organism>
<dbReference type="EMBL" id="PXOA01000530">
    <property type="protein sequence ID" value="RFU74512.1"/>
    <property type="molecule type" value="Genomic_DNA"/>
</dbReference>
<keyword evidence="8" id="KW-1185">Reference proteome</keyword>
<evidence type="ECO:0000256" key="3">
    <source>
        <dbReference type="ARBA" id="ARBA00036406"/>
    </source>
</evidence>
<dbReference type="AlphaFoldDB" id="A0A395NEG1"/>
<accession>A0A395NEG1</accession>
<reference evidence="7 8" key="1">
    <citation type="journal article" date="2018" name="PLoS Pathog.">
        <title>Evolution of structural diversity of trichothecenes, a family of toxins produced by plant pathogenic and entomopathogenic fungi.</title>
        <authorList>
            <person name="Proctor R.H."/>
            <person name="McCormick S.P."/>
            <person name="Kim H.S."/>
            <person name="Cardoza R.E."/>
            <person name="Stanley A.M."/>
            <person name="Lindo L."/>
            <person name="Kelly A."/>
            <person name="Brown D.W."/>
            <person name="Lee T."/>
            <person name="Vaughan M.M."/>
            <person name="Alexander N.J."/>
            <person name="Busman M."/>
            <person name="Gutierrez S."/>
        </authorList>
    </citation>
    <scope>NUCLEOTIDE SEQUENCE [LARGE SCALE GENOMIC DNA]</scope>
    <source>
        <strain evidence="7 8">IBT 40837</strain>
    </source>
</reference>
<evidence type="ECO:0000256" key="2">
    <source>
        <dbReference type="ARBA" id="ARBA00022801"/>
    </source>
</evidence>
<evidence type="ECO:0000256" key="5">
    <source>
        <dbReference type="PROSITE-ProRule" id="PRU10139"/>
    </source>
</evidence>
<evidence type="ECO:0000313" key="8">
    <source>
        <dbReference type="Proteomes" id="UP000266272"/>
    </source>
</evidence>
<feature type="active site" description="Proton acceptor" evidence="5">
    <location>
        <position position="50"/>
    </location>
</feature>
<sequence>MSSVEKTSTVRVAVTQHEPVWLDLEGTVNKTCSIVEEAARAGAKLVAFPETWIPGYPAWFCISLGFSERDGDSVYISQCLINENGEIRMKRRKMKPTHMERTIFGDGSGDSLANVIDLPDIHVAGWPPLDPYLEGSSGFWSMSAEGALNQSQTYAIESQSFVLHATAVLTEAGIEVMRTKGSPIMGQPLGGRSAVIGPDGRVLSIAKTPGEELIIADLNLTDTTKAKLFADASGHCSYLLSISRSSNKEANFCNVDSRPDLLWLGADTARKAVVRVQKIAEEQIEASG</sequence>
<dbReference type="OrthoDB" id="10250282at2759"/>
<dbReference type="PANTHER" id="PTHR46044">
    <property type="entry name" value="NITRILASE"/>
    <property type="match status" value="1"/>
</dbReference>
<keyword evidence="2 7" id="KW-0378">Hydrolase</keyword>
<dbReference type="InterPro" id="IPR000132">
    <property type="entry name" value="Nitrilase/CN_hydratase_CS"/>
</dbReference>
<protein>
    <recommendedName>
        <fullName evidence="4">nitrilase</fullName>
        <ecNumber evidence="4">3.5.5.1</ecNumber>
    </recommendedName>
</protein>
<dbReference type="EC" id="3.5.5.1" evidence="4"/>
<comment type="similarity">
    <text evidence="1">Belongs to the carbon-nitrogen hydrolase superfamily. Nitrilase family.</text>
</comment>
<dbReference type="InterPro" id="IPR036526">
    <property type="entry name" value="C-N_Hydrolase_sf"/>
</dbReference>
<dbReference type="SUPFAM" id="SSF56317">
    <property type="entry name" value="Carbon-nitrogen hydrolase"/>
    <property type="match status" value="1"/>
</dbReference>
<dbReference type="GO" id="GO:0000257">
    <property type="term" value="F:nitrilase activity"/>
    <property type="evidence" value="ECO:0007669"/>
    <property type="project" value="UniProtKB-EC"/>
</dbReference>
<dbReference type="Pfam" id="PF00795">
    <property type="entry name" value="CN_hydrolase"/>
    <property type="match status" value="2"/>
</dbReference>
<dbReference type="Proteomes" id="UP000266272">
    <property type="component" value="Unassembled WGS sequence"/>
</dbReference>
<evidence type="ECO:0000256" key="1">
    <source>
        <dbReference type="ARBA" id="ARBA00008129"/>
    </source>
</evidence>
<proteinExistence type="inferred from homology"/>
<evidence type="ECO:0000313" key="7">
    <source>
        <dbReference type="EMBL" id="RFU74512.1"/>
    </source>
</evidence>
<feature type="domain" description="CN hydrolase" evidence="6">
    <location>
        <begin position="10"/>
        <end position="220"/>
    </location>
</feature>
<dbReference type="PROSITE" id="PS50263">
    <property type="entry name" value="CN_HYDROLASE"/>
    <property type="match status" value="1"/>
</dbReference>
<evidence type="ECO:0000256" key="4">
    <source>
        <dbReference type="ARBA" id="ARBA00039045"/>
    </source>
</evidence>
<dbReference type="PROSITE" id="PS00920">
    <property type="entry name" value="NITRIL_CHT_1"/>
    <property type="match status" value="1"/>
</dbReference>
<dbReference type="PANTHER" id="PTHR46044:SF14">
    <property type="entry name" value="ARYLACETONITRILASE"/>
    <property type="match status" value="1"/>
</dbReference>
<dbReference type="GO" id="GO:0016836">
    <property type="term" value="F:hydro-lyase activity"/>
    <property type="evidence" value="ECO:0007669"/>
    <property type="project" value="UniProtKB-ARBA"/>
</dbReference>